<accession>X8JE55</accession>
<sequence>MAFRSFRILRNSPLNFLTPRPLPALSTALEHLKEHKYQFAAHDLRELMKSDSPVLPAGSIPELELKTPFAIAHLGARISLANHTLEPAAEFAKCIEAHSDVQQMNSVTLDVVTSLLETPLTDSLSVVATILTSTPPAKISPALFDRFYQACTRRIVDNPSHLVHQVWLHCNILPHPDGIISLLKFLVLNGHFADASRLVSQLLIGHNPESEHLPAGIPMHLVSDLLAYGVRAGATEQCLQIYDQVSRIVGDLPSSGQEDLGHTDHNLLYGRPHMTLVFVRHFVKLSKRGPDQLQEWQKARVGENPRYFLDMAENVYATYAAVNGFDRLDVEVRELEPGSLRANSHTGAAIICLLELGRYAPALHMFASLFDQHLELHEQFIDDPDVLGLGVNPPTLLDRVFQSLIKLVLSPFESIHASPRLYNIIIHQLTKRKQLNEAFGLLKHSGNVERGNLSPEILDTLVQARLKNIECHWNFGSYGGREYLTPNDIESMTILRLHGYAQIFDVFQLLGKQAKVSTVHNTIKIAQSQEHLNVARTIGIWGNSVGILDWKEDSSTVEVEVEEE</sequence>
<protein>
    <recommendedName>
        <fullName evidence="3">PPR domain protein</fullName>
    </recommendedName>
</protein>
<feature type="non-terminal residue" evidence="1">
    <location>
        <position position="564"/>
    </location>
</feature>
<dbReference type="Proteomes" id="UP000030108">
    <property type="component" value="Unassembled WGS sequence"/>
</dbReference>
<dbReference type="AlphaFoldDB" id="X8JE55"/>
<evidence type="ECO:0008006" key="3">
    <source>
        <dbReference type="Google" id="ProtNLM"/>
    </source>
</evidence>
<evidence type="ECO:0000313" key="1">
    <source>
        <dbReference type="EMBL" id="EUC61954.1"/>
    </source>
</evidence>
<comment type="caution">
    <text evidence="1">The sequence shown here is derived from an EMBL/GenBank/DDBJ whole genome shotgun (WGS) entry which is preliminary data.</text>
</comment>
<proteinExistence type="predicted"/>
<evidence type="ECO:0000313" key="2">
    <source>
        <dbReference type="Proteomes" id="UP000030108"/>
    </source>
</evidence>
<gene>
    <name evidence="1" type="ORF">RSOL_409730</name>
</gene>
<dbReference type="EMBL" id="JATN01000318">
    <property type="protein sequence ID" value="EUC61954.1"/>
    <property type="molecule type" value="Genomic_DNA"/>
</dbReference>
<reference evidence="2" key="1">
    <citation type="journal article" date="2014" name="Genome Announc.">
        <title>Draft genome sequence of the plant-pathogenic soil fungus Rhizoctonia solani anastomosis group 3 strain Rhs1AP.</title>
        <authorList>
            <person name="Cubeta M.A."/>
            <person name="Thomas E."/>
            <person name="Dean R.A."/>
            <person name="Jabaji S."/>
            <person name="Neate S.M."/>
            <person name="Tavantzis S."/>
            <person name="Toda T."/>
            <person name="Vilgalys R."/>
            <person name="Bharathan N."/>
            <person name="Fedorova-Abrams N."/>
            <person name="Pakala S.B."/>
            <person name="Pakala S.M."/>
            <person name="Zafar N."/>
            <person name="Joardar V."/>
            <person name="Losada L."/>
            <person name="Nierman W.C."/>
        </authorList>
    </citation>
    <scope>NUCLEOTIDE SEQUENCE [LARGE SCALE GENOMIC DNA]</scope>
    <source>
        <strain evidence="2">AG-3</strain>
    </source>
</reference>
<name>X8JE55_9AGAM</name>
<organism evidence="1 2">
    <name type="scientific">Rhizoctonia solani AG-3 Rhs1AP</name>
    <dbReference type="NCBI Taxonomy" id="1086054"/>
    <lineage>
        <taxon>Eukaryota</taxon>
        <taxon>Fungi</taxon>
        <taxon>Dikarya</taxon>
        <taxon>Basidiomycota</taxon>
        <taxon>Agaricomycotina</taxon>
        <taxon>Agaricomycetes</taxon>
        <taxon>Cantharellales</taxon>
        <taxon>Ceratobasidiaceae</taxon>
        <taxon>Rhizoctonia</taxon>
    </lineage>
</organism>